<name>A0A919PAW1_9CELL</name>
<gene>
    <name evidence="2" type="ORF">Cpa01nite_09650</name>
</gene>
<feature type="transmembrane region" description="Helical" evidence="1">
    <location>
        <begin position="81"/>
        <end position="103"/>
    </location>
</feature>
<evidence type="ECO:0000313" key="3">
    <source>
        <dbReference type="Proteomes" id="UP000642125"/>
    </source>
</evidence>
<dbReference type="InterPro" id="IPR021215">
    <property type="entry name" value="DUF2752"/>
</dbReference>
<keyword evidence="1" id="KW-0812">Transmembrane</keyword>
<feature type="transmembrane region" description="Helical" evidence="1">
    <location>
        <begin position="20"/>
        <end position="38"/>
    </location>
</feature>
<reference evidence="2" key="1">
    <citation type="submission" date="2021-01" db="EMBL/GenBank/DDBJ databases">
        <title>Whole genome shotgun sequence of Cellulomonas pakistanensis NBRC 110800.</title>
        <authorList>
            <person name="Komaki H."/>
            <person name="Tamura T."/>
        </authorList>
    </citation>
    <scope>NUCLEOTIDE SEQUENCE</scope>
    <source>
        <strain evidence="2">NBRC 110800</strain>
    </source>
</reference>
<dbReference type="Pfam" id="PF10825">
    <property type="entry name" value="DUF2752"/>
    <property type="match status" value="1"/>
</dbReference>
<keyword evidence="1" id="KW-0472">Membrane</keyword>
<dbReference type="RefSeq" id="WP_239068533.1">
    <property type="nucleotide sequence ID" value="NZ_BONO01000005.1"/>
</dbReference>
<proteinExistence type="predicted"/>
<organism evidence="2 3">
    <name type="scientific">Cellulomonas pakistanensis</name>
    <dbReference type="NCBI Taxonomy" id="992287"/>
    <lineage>
        <taxon>Bacteria</taxon>
        <taxon>Bacillati</taxon>
        <taxon>Actinomycetota</taxon>
        <taxon>Actinomycetes</taxon>
        <taxon>Micrococcales</taxon>
        <taxon>Cellulomonadaceae</taxon>
        <taxon>Cellulomonas</taxon>
    </lineage>
</organism>
<dbReference type="AlphaFoldDB" id="A0A919PAW1"/>
<feature type="transmembrane region" description="Helical" evidence="1">
    <location>
        <begin position="50"/>
        <end position="69"/>
    </location>
</feature>
<protein>
    <submittedName>
        <fullName evidence="2">Membrane protein</fullName>
    </submittedName>
</protein>
<feature type="transmembrane region" description="Helical" evidence="1">
    <location>
        <begin position="115"/>
        <end position="133"/>
    </location>
</feature>
<comment type="caution">
    <text evidence="2">The sequence shown here is derived from an EMBL/GenBank/DDBJ whole genome shotgun (WGS) entry which is preliminary data.</text>
</comment>
<evidence type="ECO:0000313" key="2">
    <source>
        <dbReference type="EMBL" id="GIG35584.1"/>
    </source>
</evidence>
<dbReference type="EMBL" id="BONO01000005">
    <property type="protein sequence ID" value="GIG35584.1"/>
    <property type="molecule type" value="Genomic_DNA"/>
</dbReference>
<keyword evidence="1" id="KW-1133">Transmembrane helix</keyword>
<evidence type="ECO:0000256" key="1">
    <source>
        <dbReference type="SAM" id="Phobius"/>
    </source>
</evidence>
<sequence length="145" mass="14686">MATAAPPETLAPRARLRAAAAPLAVAGGAAVAALGLVLRDPHGSGSWGVCPMYALTGAFCAGCGGLRATHDLLVGDLAGAWAMNPLWVLLVPVLAALWVRWLVRALRTGRRAAAPPAWVAVAAVAVVLLYSVARNVPAWAGALAP</sequence>
<keyword evidence="3" id="KW-1185">Reference proteome</keyword>
<dbReference type="Proteomes" id="UP000642125">
    <property type="component" value="Unassembled WGS sequence"/>
</dbReference>
<accession>A0A919PAW1</accession>